<dbReference type="KEGG" id="mbb:BCG_2322"/>
<evidence type="ECO:0000256" key="7">
    <source>
        <dbReference type="RuleBase" id="RU366058"/>
    </source>
</evidence>
<dbReference type="PANTHER" id="PTHR12677">
    <property type="entry name" value="GOLGI APPARATUS MEMBRANE PROTEIN TVP38-RELATED"/>
    <property type="match status" value="1"/>
</dbReference>
<dbReference type="AlphaFoldDB" id="A0A0H3MCA6"/>
<evidence type="ECO:0000313" key="9">
    <source>
        <dbReference type="Proteomes" id="UP000001472"/>
    </source>
</evidence>
<dbReference type="HOGENOM" id="CLU_1382801_0_0_11"/>
<keyword evidence="3 7" id="KW-1003">Cell membrane</keyword>
<accession>A0A0H3MCA6</accession>
<dbReference type="EMBL" id="AM408590">
    <property type="protein sequence ID" value="CAL72310.1"/>
    <property type="molecule type" value="Genomic_DNA"/>
</dbReference>
<comment type="similarity">
    <text evidence="2 7">Belongs to the TVP38/TMEM64 family.</text>
</comment>
<feature type="transmembrane region" description="Helical" evidence="7">
    <location>
        <begin position="18"/>
        <end position="38"/>
    </location>
</feature>
<reference evidence="8 9" key="1">
    <citation type="journal article" date="2007" name="Proc. Natl. Acad. Sci. U.S.A.">
        <title>Genome plasticity of BCG and impact on vaccine efficacy.</title>
        <authorList>
            <person name="Brosch R."/>
            <person name="Gordon S.V."/>
            <person name="Garnier T."/>
            <person name="Eiglmeier K."/>
            <person name="Frigui W."/>
            <person name="Valenti P."/>
            <person name="Dos Santos S."/>
            <person name="Duthoy S."/>
            <person name="Lacroix C."/>
            <person name="Garcia-Pelayo C."/>
            <person name="Inwald J.K."/>
            <person name="Golby P."/>
            <person name="Garcia J.N."/>
            <person name="Hewinson R.G."/>
            <person name="Behr M.A."/>
            <person name="Quail M.A."/>
            <person name="Churcher C."/>
            <person name="Barrell B.G."/>
            <person name="Parkhill J."/>
            <person name="Cole S.T."/>
        </authorList>
    </citation>
    <scope>NUCLEOTIDE SEQUENCE [LARGE SCALE GENOMIC DNA]</scope>
    <source>
        <strain evidence="9">BCG / Pasteur 1173P2</strain>
    </source>
</reference>
<organism evidence="8 9">
    <name type="scientific">Mycobacterium bovis (strain BCG / Pasteur 1173P2)</name>
    <dbReference type="NCBI Taxonomy" id="410289"/>
    <lineage>
        <taxon>Bacteria</taxon>
        <taxon>Bacillati</taxon>
        <taxon>Actinomycetota</taxon>
        <taxon>Actinomycetes</taxon>
        <taxon>Mycobacteriales</taxon>
        <taxon>Mycobacteriaceae</taxon>
        <taxon>Mycobacterium</taxon>
        <taxon>Mycobacterium tuberculosis complex</taxon>
    </lineage>
</organism>
<keyword evidence="6 7" id="KW-0472">Membrane</keyword>
<keyword evidence="5 7" id="KW-1133">Transmembrane helix</keyword>
<dbReference type="GO" id="GO:0005886">
    <property type="term" value="C:plasma membrane"/>
    <property type="evidence" value="ECO:0007669"/>
    <property type="project" value="UniProtKB-SubCell"/>
</dbReference>
<sequence>MTDNECPADSRRRHVLRLALFAGILLGLFYLVAVARVIHVDGVRSAVVVATGPIAPLAYVVVSAALGALFVPGPILAAGSGVLFGPLLDTFVTLPAFSAGAQAGMTPRRCWVSIAPIASMHRSNGADCGRWSVSASSPASRMRWPRTPSGRSEFRCGRWSLGRSSGRRHGCSSTPRWARRSPTCRRRWFTRRSRCGA</sequence>
<feature type="transmembrane region" description="Helical" evidence="7">
    <location>
        <begin position="58"/>
        <end position="84"/>
    </location>
</feature>
<evidence type="ECO:0000256" key="3">
    <source>
        <dbReference type="ARBA" id="ARBA00022475"/>
    </source>
</evidence>
<dbReference type="InterPro" id="IPR015414">
    <property type="entry name" value="TMEM64"/>
</dbReference>
<proteinExistence type="inferred from homology"/>
<evidence type="ECO:0000256" key="4">
    <source>
        <dbReference type="ARBA" id="ARBA00022692"/>
    </source>
</evidence>
<evidence type="ECO:0000256" key="5">
    <source>
        <dbReference type="ARBA" id="ARBA00022989"/>
    </source>
</evidence>
<gene>
    <name evidence="8" type="ordered locus">BCG_2322</name>
</gene>
<protein>
    <recommendedName>
        <fullName evidence="7">TVP38/TMEM64 family membrane protein</fullName>
    </recommendedName>
</protein>
<evidence type="ECO:0000256" key="6">
    <source>
        <dbReference type="ARBA" id="ARBA00023136"/>
    </source>
</evidence>
<name>A0A0H3MCA6_MYCBP</name>
<dbReference type="PANTHER" id="PTHR12677:SF58">
    <property type="entry name" value="TVP38_TMEM64 FAMILY MEMBRANE PROTEIN RV0625C"/>
    <property type="match status" value="1"/>
</dbReference>
<evidence type="ECO:0000256" key="2">
    <source>
        <dbReference type="ARBA" id="ARBA00008640"/>
    </source>
</evidence>
<comment type="caution">
    <text evidence="7">Lacks conserved residue(s) required for the propagation of feature annotation.</text>
</comment>
<evidence type="ECO:0000256" key="1">
    <source>
        <dbReference type="ARBA" id="ARBA00004651"/>
    </source>
</evidence>
<evidence type="ECO:0000313" key="8">
    <source>
        <dbReference type="EMBL" id="CAL72310.1"/>
    </source>
</evidence>
<comment type="subcellular location">
    <subcellularLocation>
        <location evidence="1 7">Cell membrane</location>
        <topology evidence="1 7">Multi-pass membrane protein</topology>
    </subcellularLocation>
</comment>
<dbReference type="Proteomes" id="UP000001472">
    <property type="component" value="Chromosome"/>
</dbReference>
<keyword evidence="4 7" id="KW-0812">Transmembrane</keyword>